<gene>
    <name evidence="1" type="ORF">S01H1_57588</name>
</gene>
<dbReference type="AlphaFoldDB" id="X0VPB0"/>
<feature type="non-terminal residue" evidence="1">
    <location>
        <position position="1"/>
    </location>
</feature>
<organism evidence="1">
    <name type="scientific">marine sediment metagenome</name>
    <dbReference type="NCBI Taxonomy" id="412755"/>
    <lineage>
        <taxon>unclassified sequences</taxon>
        <taxon>metagenomes</taxon>
        <taxon>ecological metagenomes</taxon>
    </lineage>
</organism>
<feature type="non-terminal residue" evidence="1">
    <location>
        <position position="257"/>
    </location>
</feature>
<evidence type="ECO:0000313" key="1">
    <source>
        <dbReference type="EMBL" id="GAG14318.1"/>
    </source>
</evidence>
<name>X0VPB0_9ZZZZ</name>
<protein>
    <recommendedName>
        <fullName evidence="2">Alginate export domain-containing protein</fullName>
    </recommendedName>
</protein>
<reference evidence="1" key="1">
    <citation type="journal article" date="2014" name="Front. Microbiol.">
        <title>High frequency of phylogenetically diverse reductive dehalogenase-homologous genes in deep subseafloor sedimentary metagenomes.</title>
        <authorList>
            <person name="Kawai M."/>
            <person name="Futagami T."/>
            <person name="Toyoda A."/>
            <person name="Takaki Y."/>
            <person name="Nishi S."/>
            <person name="Hori S."/>
            <person name="Arai W."/>
            <person name="Tsubouchi T."/>
            <person name="Morono Y."/>
            <person name="Uchiyama I."/>
            <person name="Ito T."/>
            <person name="Fujiyama A."/>
            <person name="Inagaki F."/>
            <person name="Takami H."/>
        </authorList>
    </citation>
    <scope>NUCLEOTIDE SEQUENCE</scope>
    <source>
        <strain evidence="1">Expedition CK06-06</strain>
    </source>
</reference>
<dbReference type="InterPro" id="IPR032638">
    <property type="entry name" value="Porin_5"/>
</dbReference>
<dbReference type="EMBL" id="BARS01037561">
    <property type="protein sequence ID" value="GAG14318.1"/>
    <property type="molecule type" value="Genomic_DNA"/>
</dbReference>
<dbReference type="Pfam" id="PF16930">
    <property type="entry name" value="Porin_5"/>
    <property type="match status" value="1"/>
</dbReference>
<accession>X0VPB0</accession>
<proteinExistence type="predicted"/>
<comment type="caution">
    <text evidence="1">The sequence shown here is derived from an EMBL/GenBank/DDBJ whole genome shotgun (WGS) entry which is preliminary data.</text>
</comment>
<sequence length="257" mass="30146">HREATTTNQTFSDDFSDKGIYLHRAYAVYKPNWLNGLELTAGKFKNTFLNTRNMWDPDVNPEGIYERYQYQGWKNFKPFIHLGQMVVNEVKDQTDDAALYINQLGFDWNLGKVKWTLAGSYTDWANIHNSKYLHEADYKGGGGNTFSKDANGHLHYEYDYNLWEGITFVKFKLWDIPTTLTFDYIVNTADHVPSDHDTAYYAGFQLGDTKKKGDWFLRYYYARIENDAVIGSMNDQDFYGANRKGHKVRARYMLYDR</sequence>
<evidence type="ECO:0008006" key="2">
    <source>
        <dbReference type="Google" id="ProtNLM"/>
    </source>
</evidence>